<evidence type="ECO:0000256" key="1">
    <source>
        <dbReference type="SAM" id="MobiDB-lite"/>
    </source>
</evidence>
<dbReference type="EMBL" id="JAFFHC010000002">
    <property type="protein sequence ID" value="KAK4679203.1"/>
    <property type="molecule type" value="Genomic_DNA"/>
</dbReference>
<evidence type="ECO:0000256" key="3">
    <source>
        <dbReference type="SAM" id="SignalP"/>
    </source>
</evidence>
<keyword evidence="3" id="KW-0732">Signal</keyword>
<feature type="compositionally biased region" description="Basic and acidic residues" evidence="1">
    <location>
        <begin position="460"/>
        <end position="473"/>
    </location>
</feature>
<feature type="compositionally biased region" description="Pro residues" evidence="1">
    <location>
        <begin position="28"/>
        <end position="70"/>
    </location>
</feature>
<feature type="region of interest" description="Disordered" evidence="1">
    <location>
        <begin position="28"/>
        <end position="95"/>
    </location>
</feature>
<feature type="region of interest" description="Disordered" evidence="1">
    <location>
        <begin position="260"/>
        <end position="283"/>
    </location>
</feature>
<evidence type="ECO:0000313" key="4">
    <source>
        <dbReference type="EMBL" id="KAK4679203.1"/>
    </source>
</evidence>
<evidence type="ECO:0000256" key="2">
    <source>
        <dbReference type="SAM" id="Phobius"/>
    </source>
</evidence>
<protein>
    <submittedName>
        <fullName evidence="4">Uncharacterized protein</fullName>
    </submittedName>
</protein>
<feature type="compositionally biased region" description="Low complexity" evidence="1">
    <location>
        <begin position="82"/>
        <end position="95"/>
    </location>
</feature>
<evidence type="ECO:0000313" key="5">
    <source>
        <dbReference type="Proteomes" id="UP001323617"/>
    </source>
</evidence>
<proteinExistence type="predicted"/>
<feature type="transmembrane region" description="Helical" evidence="2">
    <location>
        <begin position="293"/>
        <end position="313"/>
    </location>
</feature>
<keyword evidence="2" id="KW-1133">Transmembrane helix</keyword>
<comment type="caution">
    <text evidence="4">The sequence shown here is derived from an EMBL/GenBank/DDBJ whole genome shotgun (WGS) entry which is preliminary data.</text>
</comment>
<feature type="compositionally biased region" description="Acidic residues" evidence="1">
    <location>
        <begin position="71"/>
        <end position="81"/>
    </location>
</feature>
<dbReference type="RefSeq" id="XP_062802673.1">
    <property type="nucleotide sequence ID" value="XM_062940203.1"/>
</dbReference>
<feature type="region of interest" description="Disordered" evidence="1">
    <location>
        <begin position="419"/>
        <end position="517"/>
    </location>
</feature>
<name>A0ABR0IFM3_9PEZI</name>
<organism evidence="4 5">
    <name type="scientific">Podospora pseudoanserina</name>
    <dbReference type="NCBI Taxonomy" id="2609844"/>
    <lineage>
        <taxon>Eukaryota</taxon>
        <taxon>Fungi</taxon>
        <taxon>Dikarya</taxon>
        <taxon>Ascomycota</taxon>
        <taxon>Pezizomycotina</taxon>
        <taxon>Sordariomycetes</taxon>
        <taxon>Sordariomycetidae</taxon>
        <taxon>Sordariales</taxon>
        <taxon>Podosporaceae</taxon>
        <taxon>Podospora</taxon>
    </lineage>
</organism>
<accession>A0ABR0IFM3</accession>
<feature type="compositionally biased region" description="Basic and acidic residues" evidence="1">
    <location>
        <begin position="498"/>
        <end position="517"/>
    </location>
</feature>
<keyword evidence="2" id="KW-0472">Membrane</keyword>
<feature type="chain" id="PRO_5046893797" evidence="3">
    <location>
        <begin position="22"/>
        <end position="517"/>
    </location>
</feature>
<keyword evidence="5" id="KW-1185">Reference proteome</keyword>
<reference evidence="4 5" key="1">
    <citation type="journal article" date="2023" name="bioRxiv">
        <title>High-quality genome assemblies of four members of thePodospora anserinaspecies complex.</title>
        <authorList>
            <person name="Ament-Velasquez S.L."/>
            <person name="Vogan A.A."/>
            <person name="Wallerman O."/>
            <person name="Hartmann F."/>
            <person name="Gautier V."/>
            <person name="Silar P."/>
            <person name="Giraud T."/>
            <person name="Johannesson H."/>
        </authorList>
    </citation>
    <scope>NUCLEOTIDE SEQUENCE [LARGE SCALE GENOMIC DNA]</scope>
    <source>
        <strain evidence="4 5">CBS 124.78</strain>
    </source>
</reference>
<feature type="signal peptide" evidence="3">
    <location>
        <begin position="1"/>
        <end position="21"/>
    </location>
</feature>
<dbReference type="Proteomes" id="UP001323617">
    <property type="component" value="Unassembled WGS sequence"/>
</dbReference>
<gene>
    <name evidence="4" type="ORF">QC764_0032340</name>
</gene>
<sequence length="517" mass="55599">MYSLKQSSLLTFLTSGLTILAAPQVTPPPPIPSIAVPQPHPVPTLPVPQPLPLPTAPNPGFIPTPRPNPNPDDDDDDDQPQDEPSTTTTTPATNPCLTSLSALLSGFPSPSSSENPLFPPWASSSPPPILIISSALSSNQSFSPELGLGDSTDEMCFSAVAAITPSPTELAAAYSAYLDDVQMWRFAVEGEAYRLAEKCGGVGLGLELMMATEGPMCTSGIRESVRPWATGGGGLPARWYPLSGVFNDIPLRNNDLLRTTPGLHPPFSSSPTSAPSSSSSNGDDGLFSADHPWAWVLIPVALLSTLGLLAACLHNSRRRRAARKQAATTLLLNHPRRPGPPDSTQVTIRDLESGWVIPGREAARWAWPPPAMREEGLNELGEAPPPYENHKEKAAAVELGGEGEVREIGEGSRRWWGEERSWVEGVDDEIDTRRVGPDGEDGEVDKEGRGSDGGSEDEEERGHRERERKRERGSSSTDRAYDVAEEVVITQPPPAVLRETDSGRQQQRVDDGKGKRV</sequence>
<feature type="compositionally biased region" description="Low complexity" evidence="1">
    <location>
        <begin position="265"/>
        <end position="280"/>
    </location>
</feature>
<dbReference type="GeneID" id="87960718"/>
<keyword evidence="2" id="KW-0812">Transmembrane</keyword>